<evidence type="ECO:0000256" key="5">
    <source>
        <dbReference type="ARBA" id="ARBA00022475"/>
    </source>
</evidence>
<evidence type="ECO:0000256" key="4">
    <source>
        <dbReference type="ARBA" id="ARBA00022448"/>
    </source>
</evidence>
<evidence type="ECO:0000256" key="11">
    <source>
        <dbReference type="ARBA" id="ARBA00023136"/>
    </source>
</evidence>
<keyword evidence="8" id="KW-0547">Nucleotide-binding</keyword>
<proteinExistence type="inferred from homology"/>
<dbReference type="PROSITE" id="PS00211">
    <property type="entry name" value="ABC_TRANSPORTER_1"/>
    <property type="match status" value="1"/>
</dbReference>
<keyword evidence="9 13" id="KW-0067">ATP-binding</keyword>
<feature type="domain" description="ABC transporter" evidence="12">
    <location>
        <begin position="256"/>
        <end position="500"/>
    </location>
</feature>
<evidence type="ECO:0000259" key="12">
    <source>
        <dbReference type="PROSITE" id="PS50893"/>
    </source>
</evidence>
<dbReference type="AlphaFoldDB" id="A0A248UNH3"/>
<evidence type="ECO:0000256" key="7">
    <source>
        <dbReference type="ARBA" id="ARBA00022737"/>
    </source>
</evidence>
<dbReference type="PROSITE" id="PS50893">
    <property type="entry name" value="ABC_TRANSPORTER_2"/>
    <property type="match status" value="2"/>
</dbReference>
<evidence type="ECO:0000256" key="3">
    <source>
        <dbReference type="ARBA" id="ARBA00005417"/>
    </source>
</evidence>
<dbReference type="InterPro" id="IPR050107">
    <property type="entry name" value="ABC_carbohydrate_import_ATPase"/>
</dbReference>
<dbReference type="InterPro" id="IPR017871">
    <property type="entry name" value="ABC_transporter-like_CS"/>
</dbReference>
<dbReference type="Gene3D" id="3.40.50.300">
    <property type="entry name" value="P-loop containing nucleotide triphosphate hydrolases"/>
    <property type="match status" value="2"/>
</dbReference>
<evidence type="ECO:0000313" key="14">
    <source>
        <dbReference type="Proteomes" id="UP000215256"/>
    </source>
</evidence>
<dbReference type="PANTHER" id="PTHR43790">
    <property type="entry name" value="CARBOHYDRATE TRANSPORT ATP-BINDING PROTEIN MG119-RELATED"/>
    <property type="match status" value="1"/>
</dbReference>
<keyword evidence="13" id="KW-0378">Hydrolase</keyword>
<dbReference type="InterPro" id="IPR003593">
    <property type="entry name" value="AAA+_ATPase"/>
</dbReference>
<evidence type="ECO:0000256" key="10">
    <source>
        <dbReference type="ARBA" id="ARBA00022967"/>
    </source>
</evidence>
<feature type="domain" description="ABC transporter" evidence="12">
    <location>
        <begin position="7"/>
        <end position="242"/>
    </location>
</feature>
<dbReference type="CDD" id="cd03215">
    <property type="entry name" value="ABC_Carb_Monos_II"/>
    <property type="match status" value="1"/>
</dbReference>
<dbReference type="RefSeq" id="WP_244923355.1">
    <property type="nucleotide sequence ID" value="NZ_CP022605.1"/>
</dbReference>
<comment type="similarity">
    <text evidence="3">Belongs to the ABC transporter superfamily.</text>
</comment>
<evidence type="ECO:0000256" key="1">
    <source>
        <dbReference type="ARBA" id="ARBA00004202"/>
    </source>
</evidence>
<protein>
    <submittedName>
        <fullName evidence="13">Heme ABC exporter, ATP-binding protein CcmA</fullName>
        <ecNumber evidence="13">3.6.3.41</ecNumber>
    </submittedName>
</protein>
<organism evidence="13 14">
    <name type="scientific">Ochrobactrum quorumnocens</name>
    <dbReference type="NCBI Taxonomy" id="271865"/>
    <lineage>
        <taxon>Bacteria</taxon>
        <taxon>Pseudomonadati</taxon>
        <taxon>Pseudomonadota</taxon>
        <taxon>Alphaproteobacteria</taxon>
        <taxon>Hyphomicrobiales</taxon>
        <taxon>Brucellaceae</taxon>
        <taxon>Brucella/Ochrobactrum group</taxon>
        <taxon>Ochrobactrum</taxon>
    </lineage>
</organism>
<keyword evidence="10" id="KW-1278">Translocase</keyword>
<dbReference type="FunFam" id="3.40.50.300:FF:000127">
    <property type="entry name" value="Ribose import ATP-binding protein RbsA"/>
    <property type="match status" value="1"/>
</dbReference>
<gene>
    <name evidence="13" type="ORF">CES85_2773</name>
</gene>
<dbReference type="GO" id="GO:0005886">
    <property type="term" value="C:plasma membrane"/>
    <property type="evidence" value="ECO:0007669"/>
    <property type="project" value="UniProtKB-SubCell"/>
</dbReference>
<accession>A0A248UNH3</accession>
<evidence type="ECO:0000256" key="8">
    <source>
        <dbReference type="ARBA" id="ARBA00022741"/>
    </source>
</evidence>
<reference evidence="13 14" key="1">
    <citation type="submission" date="2017-07" db="EMBL/GenBank/DDBJ databases">
        <title>Phylogenetic study on the rhizospheric bacterium Ochrobactrum sp. A44.</title>
        <authorList>
            <person name="Krzyzanowska D.M."/>
            <person name="Ossowicki A."/>
            <person name="Rajewska M."/>
            <person name="Maciag T."/>
            <person name="Kaczynski Z."/>
            <person name="Czerwicka M."/>
            <person name="Jafra S."/>
        </authorList>
    </citation>
    <scope>NUCLEOTIDE SEQUENCE [LARGE SCALE GENOMIC DNA]</scope>
    <source>
        <strain evidence="13 14">A44</strain>
        <plasmid evidence="13 14">unnamed1</plasmid>
    </source>
</reference>
<dbReference type="InterPro" id="IPR003439">
    <property type="entry name" value="ABC_transporter-like_ATP-bd"/>
</dbReference>
<keyword evidence="11" id="KW-0472">Membrane</keyword>
<dbReference type="Proteomes" id="UP000215256">
    <property type="component" value="Plasmid unnamed1"/>
</dbReference>
<geneLocation type="plasmid" evidence="13 14">
    <name>unnamed1</name>
</geneLocation>
<dbReference type="SMART" id="SM00382">
    <property type="entry name" value="AAA"/>
    <property type="match status" value="2"/>
</dbReference>
<name>A0A248UNH3_9HYPH</name>
<evidence type="ECO:0000256" key="9">
    <source>
        <dbReference type="ARBA" id="ARBA00022840"/>
    </source>
</evidence>
<evidence type="ECO:0000256" key="6">
    <source>
        <dbReference type="ARBA" id="ARBA00022597"/>
    </source>
</evidence>
<keyword evidence="4" id="KW-0813">Transport</keyword>
<keyword evidence="6" id="KW-0762">Sugar transport</keyword>
<dbReference type="GO" id="GO:0016887">
    <property type="term" value="F:ATP hydrolysis activity"/>
    <property type="evidence" value="ECO:0007669"/>
    <property type="project" value="InterPro"/>
</dbReference>
<dbReference type="EMBL" id="CP022605">
    <property type="protein sequence ID" value="ASV88407.1"/>
    <property type="molecule type" value="Genomic_DNA"/>
</dbReference>
<dbReference type="EC" id="3.6.3.41" evidence="13"/>
<evidence type="ECO:0000256" key="2">
    <source>
        <dbReference type="ARBA" id="ARBA00004533"/>
    </source>
</evidence>
<keyword evidence="7" id="KW-0677">Repeat</keyword>
<evidence type="ECO:0000313" key="13">
    <source>
        <dbReference type="EMBL" id="ASV88407.1"/>
    </source>
</evidence>
<dbReference type="KEGG" id="och:CES85_2773"/>
<dbReference type="Pfam" id="PF00005">
    <property type="entry name" value="ABC_tran"/>
    <property type="match status" value="2"/>
</dbReference>
<keyword evidence="5" id="KW-1003">Cell membrane</keyword>
<sequence length="512" mass="55822">MTLKSVLKIRSVTKRFGPVKALTNMNFALEKGEIHAVCGENGAGKSTLMNIIAGILKPDDGEILIDGVPVKIPSPTVAQSLGIGLVHQEIALCPDASVAENIFMATTNRRRSVLMNYRRLEQEAQKIMNQLAPIDVQQKVSSLTISSQQLVEIAKALTLDCRVLIFDEPTAALTEAETQILFDIIRELKAQGISIIYISHRMAEIFSLCDRVTVLRDGCFVSTEDIADVTADDIVRLMVGREITQLYPSKQNPDERSTKPLLTIRNIRDDERFTNVSFDLMPGEILGIGGLIGSGRTEIAEGICGLRAITQGEIRLNDQQQTIRQYADAVKAGIVYLSEDRKGSGIFLDLSIAQNISVLNLAALSTRFGLIDAKSEKQLASDFSKRLNVRMSNVDMPVSALSGGNQQKVAIAKQLAVRPKIILMDEPTRGIDVGAKSEIHLLLRELANSGIGIIVISSELPELLGLCDRVLVIREGTVAGELSADEMTEEAIIRLASGLRVEQPLHAKEHAA</sequence>
<dbReference type="SUPFAM" id="SSF52540">
    <property type="entry name" value="P-loop containing nucleoside triphosphate hydrolases"/>
    <property type="match status" value="2"/>
</dbReference>
<keyword evidence="13" id="KW-0614">Plasmid</keyword>
<comment type="subcellular location">
    <subcellularLocation>
        <location evidence="2">Cell inner membrane</location>
    </subcellularLocation>
    <subcellularLocation>
        <location evidence="1">Cell membrane</location>
        <topology evidence="1">Peripheral membrane protein</topology>
    </subcellularLocation>
</comment>
<dbReference type="CDD" id="cd03216">
    <property type="entry name" value="ABC_Carb_Monos_I"/>
    <property type="match status" value="1"/>
</dbReference>
<dbReference type="InterPro" id="IPR027417">
    <property type="entry name" value="P-loop_NTPase"/>
</dbReference>
<dbReference type="GO" id="GO:0005524">
    <property type="term" value="F:ATP binding"/>
    <property type="evidence" value="ECO:0007669"/>
    <property type="project" value="UniProtKB-KW"/>
</dbReference>
<dbReference type="PANTHER" id="PTHR43790:SF9">
    <property type="entry name" value="GALACTOFURANOSE TRANSPORTER ATP-BINDING PROTEIN YTFR"/>
    <property type="match status" value="1"/>
</dbReference>